<feature type="compositionally biased region" description="Basic and acidic residues" evidence="1">
    <location>
        <begin position="35"/>
        <end position="55"/>
    </location>
</feature>
<organism evidence="2 3">
    <name type="scientific">Melipona bicolor</name>
    <dbReference type="NCBI Taxonomy" id="60889"/>
    <lineage>
        <taxon>Eukaryota</taxon>
        <taxon>Metazoa</taxon>
        <taxon>Ecdysozoa</taxon>
        <taxon>Arthropoda</taxon>
        <taxon>Hexapoda</taxon>
        <taxon>Insecta</taxon>
        <taxon>Pterygota</taxon>
        <taxon>Neoptera</taxon>
        <taxon>Endopterygota</taxon>
        <taxon>Hymenoptera</taxon>
        <taxon>Apocrita</taxon>
        <taxon>Aculeata</taxon>
        <taxon>Apoidea</taxon>
        <taxon>Anthophila</taxon>
        <taxon>Apidae</taxon>
        <taxon>Melipona</taxon>
    </lineage>
</organism>
<proteinExistence type="predicted"/>
<comment type="caution">
    <text evidence="2">The sequence shown here is derived from an EMBL/GenBank/DDBJ whole genome shotgun (WGS) entry which is preliminary data.</text>
</comment>
<dbReference type="AlphaFoldDB" id="A0AA40GCY8"/>
<feature type="region of interest" description="Disordered" evidence="1">
    <location>
        <begin position="1"/>
        <end position="73"/>
    </location>
</feature>
<gene>
    <name evidence="2" type="ORF">K0M31_007501</name>
</gene>
<evidence type="ECO:0000256" key="1">
    <source>
        <dbReference type="SAM" id="MobiDB-lite"/>
    </source>
</evidence>
<keyword evidence="3" id="KW-1185">Reference proteome</keyword>
<feature type="compositionally biased region" description="Basic residues" evidence="1">
    <location>
        <begin position="15"/>
        <end position="31"/>
    </location>
</feature>
<name>A0AA40GCY8_9HYME</name>
<accession>A0AA40GCY8</accession>
<reference evidence="2" key="1">
    <citation type="submission" date="2021-10" db="EMBL/GenBank/DDBJ databases">
        <title>Melipona bicolor Genome sequencing and assembly.</title>
        <authorList>
            <person name="Araujo N.S."/>
            <person name="Arias M.C."/>
        </authorList>
    </citation>
    <scope>NUCLEOTIDE SEQUENCE</scope>
    <source>
        <strain evidence="2">USP_2M_L1-L4_2017</strain>
        <tissue evidence="2">Whole body</tissue>
    </source>
</reference>
<dbReference type="Proteomes" id="UP001177670">
    <property type="component" value="Unassembled WGS sequence"/>
</dbReference>
<sequence length="73" mass="8494">MRMIGCSLNELKQLIQKKKKRPDQKAKHQTKTNKPPKEEKASKRGERIKAYDRCGFDSLITRQTQPAQEKEAP</sequence>
<dbReference type="EMBL" id="JAHYIQ010000002">
    <property type="protein sequence ID" value="KAK1134721.1"/>
    <property type="molecule type" value="Genomic_DNA"/>
</dbReference>
<protein>
    <submittedName>
        <fullName evidence="2">Uncharacterized protein</fullName>
    </submittedName>
</protein>
<evidence type="ECO:0000313" key="3">
    <source>
        <dbReference type="Proteomes" id="UP001177670"/>
    </source>
</evidence>
<evidence type="ECO:0000313" key="2">
    <source>
        <dbReference type="EMBL" id="KAK1134721.1"/>
    </source>
</evidence>